<name>A0ABQ6WFA1_9EURO</name>
<evidence type="ECO:0000313" key="2">
    <source>
        <dbReference type="Proteomes" id="UP000325395"/>
    </source>
</evidence>
<reference evidence="1 2" key="1">
    <citation type="submission" date="2019-04" db="EMBL/GenBank/DDBJ databases">
        <authorList>
            <consortium name="DOE Joint Genome Institute"/>
            <person name="Mondo S."/>
            <person name="Kjaerbolling I."/>
            <person name="Vesth T."/>
            <person name="Frisvad J.C."/>
            <person name="Nybo J.L."/>
            <person name="Theobald S."/>
            <person name="Kildgaard S."/>
            <person name="Isbrandt T."/>
            <person name="Kuo A."/>
            <person name="Sato A."/>
            <person name="Lyhne E.K."/>
            <person name="Kogle M.E."/>
            <person name="Wiebenga A."/>
            <person name="Kun R.S."/>
            <person name="Lubbers R.J."/>
            <person name="Makela M.R."/>
            <person name="Barry K."/>
            <person name="Chovatia M."/>
            <person name="Clum A."/>
            <person name="Daum C."/>
            <person name="Haridas S."/>
            <person name="He G."/>
            <person name="LaButti K."/>
            <person name="Lipzen A."/>
            <person name="Riley R."/>
            <person name="Salamov A."/>
            <person name="Simmons B.A."/>
            <person name="Magnuson J.K."/>
            <person name="Henrissat B."/>
            <person name="Mortensen U.H."/>
            <person name="Larsen T.O."/>
            <person name="Devries R.P."/>
            <person name="Grigoriev I.V."/>
            <person name="Machida M."/>
            <person name="Baker S.E."/>
            <person name="Andersen M.R."/>
            <person name="Cantor M.N."/>
            <person name="Hua S.X."/>
        </authorList>
    </citation>
    <scope>NUCLEOTIDE SEQUENCE [LARGE SCALE GENOMIC DNA]</scope>
    <source>
        <strain evidence="1 2">CBS 117616</strain>
    </source>
</reference>
<dbReference type="EMBL" id="ML735761">
    <property type="protein sequence ID" value="KAE8415814.1"/>
    <property type="molecule type" value="Genomic_DNA"/>
</dbReference>
<gene>
    <name evidence="1" type="ORF">BDV36DRAFT_261892</name>
</gene>
<sequence length="70" mass="8317">MRVPYLILFTWGSPSLLLNLVILQLKCYRWFVICQRPGIFSEKTISISRPACTMRKNCRWSKTRGREDHT</sequence>
<evidence type="ECO:0000313" key="1">
    <source>
        <dbReference type="EMBL" id="KAE8415814.1"/>
    </source>
</evidence>
<evidence type="ECO:0008006" key="3">
    <source>
        <dbReference type="Google" id="ProtNLM"/>
    </source>
</evidence>
<protein>
    <recommendedName>
        <fullName evidence="3">Secreted protein</fullName>
    </recommendedName>
</protein>
<proteinExistence type="predicted"/>
<accession>A0ABQ6WFA1</accession>
<organism evidence="1 2">
    <name type="scientific">Aspergillus pseudocaelatus</name>
    <dbReference type="NCBI Taxonomy" id="1825620"/>
    <lineage>
        <taxon>Eukaryota</taxon>
        <taxon>Fungi</taxon>
        <taxon>Dikarya</taxon>
        <taxon>Ascomycota</taxon>
        <taxon>Pezizomycotina</taxon>
        <taxon>Eurotiomycetes</taxon>
        <taxon>Eurotiomycetidae</taxon>
        <taxon>Eurotiales</taxon>
        <taxon>Aspergillaceae</taxon>
        <taxon>Aspergillus</taxon>
        <taxon>Aspergillus subgen. Circumdati</taxon>
    </lineage>
</organism>
<keyword evidence="2" id="KW-1185">Reference proteome</keyword>
<dbReference type="Proteomes" id="UP000325395">
    <property type="component" value="Unassembled WGS sequence"/>
</dbReference>